<sequence>MNTLRNAACRLKEEIANVGDPPHGDQVPPHEEDSNMDHAPFSPPPLTDDNMRTALLQMAQAITTQAQRATTQSQSMMAQANREVVPRPHQQVTTMASDLRYFTRMNPRTFYGSKVDEYLQEFIGEVSKILLAGIFHK</sequence>
<comment type="caution">
    <text evidence="2">The sequence shown here is derived from an EMBL/GenBank/DDBJ whole genome shotgun (WGS) entry which is preliminary data.</text>
</comment>
<name>A0A6N2BGH7_SOLCI</name>
<feature type="region of interest" description="Disordered" evidence="1">
    <location>
        <begin position="69"/>
        <end position="89"/>
    </location>
</feature>
<feature type="region of interest" description="Disordered" evidence="1">
    <location>
        <begin position="15"/>
        <end position="49"/>
    </location>
</feature>
<protein>
    <submittedName>
        <fullName evidence="2">Uncharacterized protein</fullName>
    </submittedName>
</protein>
<accession>A0A6N2BGH7</accession>
<reference evidence="2" key="1">
    <citation type="submission" date="2019-05" db="EMBL/GenBank/DDBJ databases">
        <title>The de novo reference genome and transcriptome assemblies of the wild tomato species Solanum chilense.</title>
        <authorList>
            <person name="Stam R."/>
            <person name="Nosenko T."/>
            <person name="Hoerger A.C."/>
            <person name="Stephan W."/>
            <person name="Seidel M.A."/>
            <person name="Kuhn J.M.M."/>
            <person name="Haberer G."/>
            <person name="Tellier A."/>
        </authorList>
    </citation>
    <scope>NUCLEOTIDE SEQUENCE</scope>
    <source>
        <tissue evidence="2">Mature leaves</tissue>
    </source>
</reference>
<dbReference type="AlphaFoldDB" id="A0A6N2BGH7"/>
<evidence type="ECO:0000313" key="2">
    <source>
        <dbReference type="EMBL" id="TMW92141.1"/>
    </source>
</evidence>
<evidence type="ECO:0000256" key="1">
    <source>
        <dbReference type="SAM" id="MobiDB-lite"/>
    </source>
</evidence>
<proteinExistence type="predicted"/>
<dbReference type="EMBL" id="RXGB01003446">
    <property type="protein sequence ID" value="TMW92141.1"/>
    <property type="molecule type" value="Genomic_DNA"/>
</dbReference>
<organism evidence="2">
    <name type="scientific">Solanum chilense</name>
    <name type="common">Tomato</name>
    <name type="synonym">Lycopersicon chilense</name>
    <dbReference type="NCBI Taxonomy" id="4083"/>
    <lineage>
        <taxon>Eukaryota</taxon>
        <taxon>Viridiplantae</taxon>
        <taxon>Streptophyta</taxon>
        <taxon>Embryophyta</taxon>
        <taxon>Tracheophyta</taxon>
        <taxon>Spermatophyta</taxon>
        <taxon>Magnoliopsida</taxon>
        <taxon>eudicotyledons</taxon>
        <taxon>Gunneridae</taxon>
        <taxon>Pentapetalae</taxon>
        <taxon>asterids</taxon>
        <taxon>lamiids</taxon>
        <taxon>Solanales</taxon>
        <taxon>Solanaceae</taxon>
        <taxon>Solanoideae</taxon>
        <taxon>Solaneae</taxon>
        <taxon>Solanum</taxon>
        <taxon>Solanum subgen. Lycopersicon</taxon>
    </lineage>
</organism>
<gene>
    <name evidence="2" type="ORF">EJD97_013450</name>
</gene>